<proteinExistence type="inferred from homology"/>
<keyword evidence="3 12" id="KW-0812">Transmembrane</keyword>
<dbReference type="Pfam" id="PF07679">
    <property type="entry name" value="I-set"/>
    <property type="match status" value="1"/>
</dbReference>
<dbReference type="SUPFAM" id="SSF50978">
    <property type="entry name" value="WD40 repeat-like"/>
    <property type="match status" value="1"/>
</dbReference>
<dbReference type="InterPro" id="IPR013162">
    <property type="entry name" value="CD80_C2-set"/>
</dbReference>
<keyword evidence="5 12" id="KW-1133">Transmembrane helix</keyword>
<dbReference type="Pfam" id="PF00400">
    <property type="entry name" value="WD40"/>
    <property type="match status" value="3"/>
</dbReference>
<dbReference type="AlphaFoldDB" id="A0A8J4UZL8"/>
<dbReference type="SMART" id="SM00409">
    <property type="entry name" value="IG"/>
    <property type="match status" value="2"/>
</dbReference>
<dbReference type="Proteomes" id="UP000727407">
    <property type="component" value="Unassembled WGS sequence"/>
</dbReference>
<dbReference type="Pfam" id="PF07686">
    <property type="entry name" value="V-set"/>
    <property type="match status" value="1"/>
</dbReference>
<evidence type="ECO:0000256" key="11">
    <source>
        <dbReference type="SAM" id="MobiDB-lite"/>
    </source>
</evidence>
<dbReference type="EMBL" id="QNUK01000025">
    <property type="protein sequence ID" value="KAF5907115.1"/>
    <property type="molecule type" value="Genomic_DNA"/>
</dbReference>
<dbReference type="GO" id="GO:0051015">
    <property type="term" value="F:actin filament binding"/>
    <property type="evidence" value="ECO:0007669"/>
    <property type="project" value="TreeGrafter"/>
</dbReference>
<dbReference type="InterPro" id="IPR013098">
    <property type="entry name" value="Ig_I-set"/>
</dbReference>
<keyword evidence="6 12" id="KW-0472">Membrane</keyword>
<comment type="caution">
    <text evidence="14">The sequence shown here is derived from an EMBL/GenBank/DDBJ whole genome shotgun (WGS) entry which is preliminary data.</text>
</comment>
<comment type="similarity">
    <text evidence="9">Belongs to the WD repeat coronin family.</text>
</comment>
<dbReference type="PANTHER" id="PTHR10856:SF41">
    <property type="entry name" value="CORONIN"/>
    <property type="match status" value="1"/>
</dbReference>
<keyword evidence="7" id="KW-1015">Disulfide bond</keyword>
<feature type="compositionally biased region" description="Basic and acidic residues" evidence="11">
    <location>
        <begin position="437"/>
        <end position="457"/>
    </location>
</feature>
<dbReference type="GO" id="GO:0016020">
    <property type="term" value="C:membrane"/>
    <property type="evidence" value="ECO:0007669"/>
    <property type="project" value="UniProtKB-SubCell"/>
</dbReference>
<feature type="transmembrane region" description="Helical" evidence="12">
    <location>
        <begin position="318"/>
        <end position="342"/>
    </location>
</feature>
<evidence type="ECO:0000256" key="3">
    <source>
        <dbReference type="ARBA" id="ARBA00022692"/>
    </source>
</evidence>
<feature type="repeat" description="WD" evidence="8">
    <location>
        <begin position="574"/>
        <end position="615"/>
    </location>
</feature>
<feature type="domain" description="Ig-like" evidence="13">
    <location>
        <begin position="220"/>
        <end position="307"/>
    </location>
</feature>
<evidence type="ECO:0000256" key="8">
    <source>
        <dbReference type="PROSITE-ProRule" id="PRU00221"/>
    </source>
</evidence>
<evidence type="ECO:0000313" key="14">
    <source>
        <dbReference type="EMBL" id="KAF5907115.1"/>
    </source>
</evidence>
<evidence type="ECO:0000256" key="9">
    <source>
        <dbReference type="RuleBase" id="RU280818"/>
    </source>
</evidence>
<dbReference type="InterPro" id="IPR003599">
    <property type="entry name" value="Ig_sub"/>
</dbReference>
<evidence type="ECO:0000259" key="13">
    <source>
        <dbReference type="PROSITE" id="PS50835"/>
    </source>
</evidence>
<feature type="region of interest" description="Disordered" evidence="11">
    <location>
        <begin position="403"/>
        <end position="478"/>
    </location>
</feature>
<dbReference type="InterPro" id="IPR013783">
    <property type="entry name" value="Ig-like_fold"/>
</dbReference>
<evidence type="ECO:0000256" key="1">
    <source>
        <dbReference type="ARBA" id="ARBA00004167"/>
    </source>
</evidence>
<feature type="domain" description="Ig-like" evidence="13">
    <location>
        <begin position="127"/>
        <end position="211"/>
    </location>
</feature>
<dbReference type="InterPro" id="IPR015505">
    <property type="entry name" value="Coronin"/>
</dbReference>
<evidence type="ECO:0000256" key="4">
    <source>
        <dbReference type="ARBA" id="ARBA00022737"/>
    </source>
</evidence>
<keyword evidence="4 9" id="KW-0677">Repeat</keyword>
<feature type="non-terminal residue" evidence="14">
    <location>
        <position position="689"/>
    </location>
</feature>
<dbReference type="PANTHER" id="PTHR10856">
    <property type="entry name" value="CORONIN"/>
    <property type="match status" value="1"/>
</dbReference>
<dbReference type="PROSITE" id="PS50294">
    <property type="entry name" value="WD_REPEATS_REGION"/>
    <property type="match status" value="2"/>
</dbReference>
<sequence>MIMVCANGGTFVIPPSSTVYTSAEENVLLPCKFLPADGEVVIQVIWNHVKTDGTEVQIITAHRQEGQQESPAYAGRVRFEDSNPMINSALIMLNAVLSDEGSYTCTIATFPSGTLKSQMSLTVWTKPISTLDPVVLVEGQEFRLAATCRAMAKPQPGLSWETDLPGQSQNRSLDNGVASIQYSLHPLRRMNGRKLDCLVWHPSLKSPRRLTNQLIVHYPPDAIISGYNENWYLGMEGARLQCDGDGNPKPHNFTWTRKNYSLPDGVTVEKETLKFNRPLRLTDKGVYECVTTNTVGSGKADLLVEVTEEQIKKTSFDIVLMIIIGGVAGMLVLILVIVVITVNRHHKQKNRQLAMELNEKKEEISTLSRQASIRRVASTSIEKYQMEENIPLRVEGTIRTSLSSLERPRSRDSHSTLGGLDSLGRPAIYNTSRRGRERPMDREKDGERGPSRPKIDPYSRSSDMSLVHPSGRVDQSTPTVCGHSAPVLDIQWCPHDDNVIASASEDCTVKIWHIPDGGLITSMTEATVTLEGHSKRVGILAWHPTALNILLTAGCDNVLCIWDVGTGELVYELSDAHPDQIYSISWNREGSVICTTCKDKALRVIDPRRGTILKVRDKAHEGTRPMRGVFLNDGKILTTGFSRMSERQLALWDTKDFSEPMAVQEMDTSNGVLLPFYDPDTSMVYLCGK</sequence>
<dbReference type="Gene3D" id="2.60.40.10">
    <property type="entry name" value="Immunoglobulins"/>
    <property type="match status" value="3"/>
</dbReference>
<dbReference type="SMART" id="SM00320">
    <property type="entry name" value="WD40"/>
    <property type="match status" value="3"/>
</dbReference>
<dbReference type="GO" id="GO:0016477">
    <property type="term" value="P:cell migration"/>
    <property type="evidence" value="ECO:0007669"/>
    <property type="project" value="TreeGrafter"/>
</dbReference>
<dbReference type="PROSITE" id="PS50082">
    <property type="entry name" value="WD_REPEATS_2"/>
    <property type="match status" value="3"/>
</dbReference>
<dbReference type="InterPro" id="IPR001680">
    <property type="entry name" value="WD40_rpt"/>
</dbReference>
<feature type="repeat" description="WD" evidence="8">
    <location>
        <begin position="480"/>
        <end position="522"/>
    </location>
</feature>
<protein>
    <recommendedName>
        <fullName evidence="9">Coronin</fullName>
    </recommendedName>
</protein>
<feature type="repeat" description="WD" evidence="8">
    <location>
        <begin position="530"/>
        <end position="572"/>
    </location>
</feature>
<dbReference type="SUPFAM" id="SSF48726">
    <property type="entry name" value="Immunoglobulin"/>
    <property type="match status" value="3"/>
</dbReference>
<feature type="coiled-coil region" evidence="10">
    <location>
        <begin position="343"/>
        <end position="370"/>
    </location>
</feature>
<keyword evidence="15" id="KW-1185">Reference proteome</keyword>
<reference evidence="14" key="1">
    <citation type="submission" date="2020-07" db="EMBL/GenBank/DDBJ databases">
        <title>Clarias magur genome sequencing, assembly and annotation.</title>
        <authorList>
            <person name="Kushwaha B."/>
            <person name="Kumar R."/>
            <person name="Das P."/>
            <person name="Joshi C.G."/>
            <person name="Kumar D."/>
            <person name="Nagpure N.S."/>
            <person name="Pandey M."/>
            <person name="Agarwal S."/>
            <person name="Srivastava S."/>
            <person name="Singh M."/>
            <person name="Sahoo L."/>
            <person name="Jayasankar P."/>
            <person name="Meher P.K."/>
            <person name="Koringa P.G."/>
            <person name="Iquebal M.A."/>
            <person name="Das S.P."/>
            <person name="Bit A."/>
            <person name="Patnaik S."/>
            <person name="Patel N."/>
            <person name="Shah T.M."/>
            <person name="Hinsu A."/>
            <person name="Jena J.K."/>
        </authorList>
    </citation>
    <scope>NUCLEOTIDE SEQUENCE</scope>
    <source>
        <strain evidence="14">CIFAMagur01</strain>
        <tissue evidence="14">Testis</tissue>
    </source>
</reference>
<evidence type="ECO:0000256" key="6">
    <source>
        <dbReference type="ARBA" id="ARBA00023136"/>
    </source>
</evidence>
<evidence type="ECO:0000256" key="7">
    <source>
        <dbReference type="ARBA" id="ARBA00023157"/>
    </source>
</evidence>
<gene>
    <name evidence="14" type="primary">pvrl4</name>
    <name evidence="14" type="ORF">DAT39_003144</name>
</gene>
<evidence type="ECO:0000256" key="2">
    <source>
        <dbReference type="ARBA" id="ARBA00022574"/>
    </source>
</evidence>
<dbReference type="Gene3D" id="2.130.10.10">
    <property type="entry name" value="YVTN repeat-like/Quinoprotein amine dehydrogenase"/>
    <property type="match status" value="1"/>
</dbReference>
<dbReference type="InterPro" id="IPR036179">
    <property type="entry name" value="Ig-like_dom_sf"/>
</dbReference>
<keyword evidence="10" id="KW-0175">Coiled coil</keyword>
<accession>A0A8J4UZL8</accession>
<evidence type="ECO:0000256" key="5">
    <source>
        <dbReference type="ARBA" id="ARBA00022989"/>
    </source>
</evidence>
<dbReference type="PROSITE" id="PS00678">
    <property type="entry name" value="WD_REPEATS_1"/>
    <property type="match status" value="1"/>
</dbReference>
<evidence type="ECO:0000313" key="15">
    <source>
        <dbReference type="Proteomes" id="UP000727407"/>
    </source>
</evidence>
<dbReference type="InterPro" id="IPR019775">
    <property type="entry name" value="WD40_repeat_CS"/>
</dbReference>
<evidence type="ECO:0000256" key="12">
    <source>
        <dbReference type="SAM" id="Phobius"/>
    </source>
</evidence>
<dbReference type="InterPro" id="IPR007110">
    <property type="entry name" value="Ig-like_dom"/>
</dbReference>
<name>A0A8J4UZL8_CLAMG</name>
<dbReference type="OrthoDB" id="8872282at2759"/>
<dbReference type="InterPro" id="IPR036322">
    <property type="entry name" value="WD40_repeat_dom_sf"/>
</dbReference>
<dbReference type="Pfam" id="PF08205">
    <property type="entry name" value="C2-set_2"/>
    <property type="match status" value="1"/>
</dbReference>
<keyword evidence="2 8" id="KW-0853">WD repeat</keyword>
<dbReference type="GO" id="GO:0007015">
    <property type="term" value="P:actin filament organization"/>
    <property type="evidence" value="ECO:0007669"/>
    <property type="project" value="TreeGrafter"/>
</dbReference>
<dbReference type="InterPro" id="IPR015943">
    <property type="entry name" value="WD40/YVTN_repeat-like_dom_sf"/>
</dbReference>
<comment type="subcellular location">
    <subcellularLocation>
        <location evidence="1">Membrane</location>
        <topology evidence="1">Single-pass membrane protein</topology>
    </subcellularLocation>
</comment>
<evidence type="ECO:0000256" key="10">
    <source>
        <dbReference type="SAM" id="Coils"/>
    </source>
</evidence>
<organism evidence="14 15">
    <name type="scientific">Clarias magur</name>
    <name type="common">Asian catfish</name>
    <name type="synonym">Macropteronotus magur</name>
    <dbReference type="NCBI Taxonomy" id="1594786"/>
    <lineage>
        <taxon>Eukaryota</taxon>
        <taxon>Metazoa</taxon>
        <taxon>Chordata</taxon>
        <taxon>Craniata</taxon>
        <taxon>Vertebrata</taxon>
        <taxon>Euteleostomi</taxon>
        <taxon>Actinopterygii</taxon>
        <taxon>Neopterygii</taxon>
        <taxon>Teleostei</taxon>
        <taxon>Ostariophysi</taxon>
        <taxon>Siluriformes</taxon>
        <taxon>Clariidae</taxon>
        <taxon>Clarias</taxon>
    </lineage>
</organism>
<feature type="domain" description="Ig-like" evidence="13">
    <location>
        <begin position="14"/>
        <end position="122"/>
    </location>
</feature>
<dbReference type="InterPro" id="IPR013106">
    <property type="entry name" value="Ig_V-set"/>
</dbReference>
<dbReference type="PROSITE" id="PS50835">
    <property type="entry name" value="IG_LIKE"/>
    <property type="match status" value="3"/>
</dbReference>